<gene>
    <name evidence="19" type="ORF">CL943_03480</name>
</gene>
<evidence type="ECO:0000256" key="4">
    <source>
        <dbReference type="ARBA" id="ARBA00006428"/>
    </source>
</evidence>
<evidence type="ECO:0000256" key="10">
    <source>
        <dbReference type="ARBA" id="ARBA00022723"/>
    </source>
</evidence>
<evidence type="ECO:0000256" key="5">
    <source>
        <dbReference type="ARBA" id="ARBA00011987"/>
    </source>
</evidence>
<evidence type="ECO:0000256" key="12">
    <source>
        <dbReference type="ARBA" id="ARBA00022777"/>
    </source>
</evidence>
<evidence type="ECO:0000256" key="7">
    <source>
        <dbReference type="ARBA" id="ARBA00022630"/>
    </source>
</evidence>
<comment type="catalytic activity">
    <reaction evidence="17">
        <text>riboflavin + CTP = CDP + FMN + H(+)</text>
        <dbReference type="Rhea" id="RHEA:25021"/>
        <dbReference type="ChEBI" id="CHEBI:15378"/>
        <dbReference type="ChEBI" id="CHEBI:37563"/>
        <dbReference type="ChEBI" id="CHEBI:57986"/>
        <dbReference type="ChEBI" id="CHEBI:58069"/>
        <dbReference type="ChEBI" id="CHEBI:58210"/>
        <dbReference type="EC" id="2.7.1.161"/>
    </reaction>
</comment>
<evidence type="ECO:0000256" key="6">
    <source>
        <dbReference type="ARBA" id="ARBA00017394"/>
    </source>
</evidence>
<reference evidence="20" key="1">
    <citation type="submission" date="2017-09" db="EMBL/GenBank/DDBJ databases">
        <title>The Reconstruction of 2,631 Draft Metagenome-Assembled Genomes from the Global Oceans.</title>
        <authorList>
            <person name="Tully B.J."/>
            <person name="Graham E.D."/>
            <person name="Heidelberg J.F."/>
        </authorList>
    </citation>
    <scope>NUCLEOTIDE SEQUENCE [LARGE SCALE GENOMIC DNA]</scope>
</reference>
<dbReference type="EMBL" id="NZBU01000011">
    <property type="protein sequence ID" value="MAG22335.1"/>
    <property type="molecule type" value="Genomic_DNA"/>
</dbReference>
<feature type="domain" description="Riboflavin kinase" evidence="18">
    <location>
        <begin position="97"/>
        <end position="212"/>
    </location>
</feature>
<evidence type="ECO:0000259" key="18">
    <source>
        <dbReference type="Pfam" id="PF01982"/>
    </source>
</evidence>
<dbReference type="EC" id="2.7.1.161" evidence="5"/>
<dbReference type="InterPro" id="IPR036388">
    <property type="entry name" value="WH-like_DNA-bd_sf"/>
</dbReference>
<dbReference type="GO" id="GO:0046872">
    <property type="term" value="F:metal ion binding"/>
    <property type="evidence" value="ECO:0007669"/>
    <property type="project" value="UniProtKB-KW"/>
</dbReference>
<comment type="caution">
    <text evidence="19">The sequence shown here is derived from an EMBL/GenBank/DDBJ whole genome shotgun (WGS) entry which is preliminary data.</text>
</comment>
<keyword evidence="10" id="KW-0479">Metal-binding</keyword>
<comment type="cofactor">
    <cofactor evidence="1">
        <name>Mg(2+)</name>
        <dbReference type="ChEBI" id="CHEBI:18420"/>
    </cofactor>
</comment>
<keyword evidence="11" id="KW-0547">Nucleotide-binding</keyword>
<evidence type="ECO:0000256" key="1">
    <source>
        <dbReference type="ARBA" id="ARBA00001946"/>
    </source>
</evidence>
<dbReference type="InterPro" id="IPR023465">
    <property type="entry name" value="Riboflavin_kinase_dom_sf"/>
</dbReference>
<dbReference type="InterPro" id="IPR023602">
    <property type="entry name" value="Riboflavin_kinase_CTP-dep"/>
</dbReference>
<dbReference type="Pfam" id="PF01982">
    <property type="entry name" value="CTP-dep_RFKase"/>
    <property type="match status" value="1"/>
</dbReference>
<name>A0A2D6M1M4_9ARCH</name>
<evidence type="ECO:0000256" key="9">
    <source>
        <dbReference type="ARBA" id="ARBA00022679"/>
    </source>
</evidence>
<keyword evidence="13" id="KW-0460">Magnesium</keyword>
<keyword evidence="9" id="KW-0808">Transferase</keyword>
<keyword evidence="12 19" id="KW-0418">Kinase</keyword>
<evidence type="ECO:0000256" key="16">
    <source>
        <dbReference type="ARBA" id="ARBA00033116"/>
    </source>
</evidence>
<dbReference type="GO" id="GO:0009231">
    <property type="term" value="P:riboflavin biosynthetic process"/>
    <property type="evidence" value="ECO:0007669"/>
    <property type="project" value="InterPro"/>
</dbReference>
<evidence type="ECO:0000313" key="19">
    <source>
        <dbReference type="EMBL" id="MAG22335.1"/>
    </source>
</evidence>
<dbReference type="SUPFAM" id="SSF82114">
    <property type="entry name" value="Riboflavin kinase-like"/>
    <property type="match status" value="1"/>
</dbReference>
<dbReference type="PANTHER" id="PTHR40706:SF1">
    <property type="entry name" value="RIBOFLAVIN KINASE"/>
    <property type="match status" value="1"/>
</dbReference>
<dbReference type="InterPro" id="IPR039063">
    <property type="entry name" value="RibK_CTP-dep"/>
</dbReference>
<comment type="function">
    <text evidence="2">Catalyzes the CTP-dependent phosphorylation of riboflavin (vitamin B2) to form flavin mononucleotide (FMN).</text>
</comment>
<evidence type="ECO:0000256" key="8">
    <source>
        <dbReference type="ARBA" id="ARBA00022643"/>
    </source>
</evidence>
<keyword evidence="7" id="KW-0285">Flavoprotein</keyword>
<evidence type="ECO:0000256" key="11">
    <source>
        <dbReference type="ARBA" id="ARBA00022741"/>
    </source>
</evidence>
<organism evidence="19 20">
    <name type="scientific">Candidatus Iainarchaeum sp</name>
    <dbReference type="NCBI Taxonomy" id="3101447"/>
    <lineage>
        <taxon>Archaea</taxon>
        <taxon>Candidatus Iainarchaeota</taxon>
        <taxon>Candidatus Iainarchaeia</taxon>
        <taxon>Candidatus Iainarchaeales</taxon>
        <taxon>Candidatus Iainarchaeaceae</taxon>
        <taxon>Candidatus Iainarchaeum</taxon>
    </lineage>
</organism>
<dbReference type="UniPathway" id="UPA00276">
    <property type="reaction ID" value="UER00929"/>
</dbReference>
<dbReference type="SUPFAM" id="SSF46785">
    <property type="entry name" value="Winged helix' DNA-binding domain"/>
    <property type="match status" value="1"/>
</dbReference>
<keyword evidence="8" id="KW-0288">FMN</keyword>
<evidence type="ECO:0000256" key="14">
    <source>
        <dbReference type="ARBA" id="ARBA00029789"/>
    </source>
</evidence>
<comment type="pathway">
    <text evidence="3">Cofactor biosynthesis; FMN biosynthesis; FMN from riboflavin (CTP route): step 1/1.</text>
</comment>
<dbReference type="AlphaFoldDB" id="A0A2D6M1M4"/>
<evidence type="ECO:0000256" key="13">
    <source>
        <dbReference type="ARBA" id="ARBA00022842"/>
    </source>
</evidence>
<accession>A0A2D6M1M4</accession>
<dbReference type="GO" id="GO:0009398">
    <property type="term" value="P:FMN biosynthetic process"/>
    <property type="evidence" value="ECO:0007669"/>
    <property type="project" value="UniProtKB-UniPathway"/>
</dbReference>
<sequence>MLDEELLFFIAKSAMLRGTFVSSTAKISVKLGISQQSVSRKLRELQDKGLAEVSASPRGVEAKLTEKGTRLLKSRYLELKQLFEAKHLKSISGSLKTGLGEGAYYVAQAPYVKQFKELLGFKPYFGTLNLVMDEEKLLAFLSGFESIEIKGFKTKQRTFGKITAFKILIEGKEKGAIIFPERSSHPQNEIEIIAPNYLRKKLNLKEGSKVRISKL</sequence>
<evidence type="ECO:0000256" key="3">
    <source>
        <dbReference type="ARBA" id="ARBA00005219"/>
    </source>
</evidence>
<protein>
    <recommendedName>
        <fullName evidence="6">Riboflavin kinase</fullName>
        <ecNumber evidence="5">2.7.1.161</ecNumber>
    </recommendedName>
    <alternativeName>
        <fullName evidence="15">CTP-dependent riboflavin kinase</fullName>
    </alternativeName>
    <alternativeName>
        <fullName evidence="16">CTP:riboflavin 5'-phosphotransferase</fullName>
    </alternativeName>
    <alternativeName>
        <fullName evidence="14">Flavokinase</fullName>
    </alternativeName>
</protein>
<proteinExistence type="inferred from homology"/>
<evidence type="ECO:0000256" key="2">
    <source>
        <dbReference type="ARBA" id="ARBA00003072"/>
    </source>
</evidence>
<dbReference type="InterPro" id="IPR036390">
    <property type="entry name" value="WH_DNA-bd_sf"/>
</dbReference>
<comment type="similarity">
    <text evidence="4">Belongs to the archaeal riboflavin kinase family.</text>
</comment>
<evidence type="ECO:0000256" key="17">
    <source>
        <dbReference type="ARBA" id="ARBA00047857"/>
    </source>
</evidence>
<evidence type="ECO:0000313" key="20">
    <source>
        <dbReference type="Proteomes" id="UP000226592"/>
    </source>
</evidence>
<dbReference type="Gene3D" id="1.10.10.10">
    <property type="entry name" value="Winged helix-like DNA-binding domain superfamily/Winged helix DNA-binding domain"/>
    <property type="match status" value="1"/>
</dbReference>
<dbReference type="GO" id="GO:0000166">
    <property type="term" value="F:nucleotide binding"/>
    <property type="evidence" value="ECO:0007669"/>
    <property type="project" value="UniProtKB-KW"/>
</dbReference>
<dbReference type="PANTHER" id="PTHR40706">
    <property type="entry name" value="RIBOFLAVIN KINASE"/>
    <property type="match status" value="1"/>
</dbReference>
<dbReference type="GO" id="GO:0008531">
    <property type="term" value="F:riboflavin kinase activity"/>
    <property type="evidence" value="ECO:0007669"/>
    <property type="project" value="InterPro"/>
</dbReference>
<evidence type="ECO:0000256" key="15">
    <source>
        <dbReference type="ARBA" id="ARBA00030544"/>
    </source>
</evidence>
<dbReference type="Gene3D" id="2.40.30.30">
    <property type="entry name" value="Riboflavin kinase-like"/>
    <property type="match status" value="1"/>
</dbReference>
<dbReference type="Proteomes" id="UP000226592">
    <property type="component" value="Unassembled WGS sequence"/>
</dbReference>